<name>A0A0G4E9X6_VITBC</name>
<dbReference type="STRING" id="1169540.A0A0G4E9X6"/>
<dbReference type="InterPro" id="IPR010865">
    <property type="entry name" value="DUF1499"/>
</dbReference>
<dbReference type="AlphaFoldDB" id="A0A0G4E9X6"/>
<dbReference type="Pfam" id="PF07386">
    <property type="entry name" value="DUF1499"/>
    <property type="match status" value="1"/>
</dbReference>
<reference evidence="1 2" key="1">
    <citation type="submission" date="2014-11" db="EMBL/GenBank/DDBJ databases">
        <authorList>
            <person name="Zhu J."/>
            <person name="Qi W."/>
            <person name="Song R."/>
        </authorList>
    </citation>
    <scope>NUCLEOTIDE SEQUENCE [LARGE SCALE GENOMIC DNA]</scope>
</reference>
<dbReference type="Proteomes" id="UP000041254">
    <property type="component" value="Unassembled WGS sequence"/>
</dbReference>
<sequence length="208" mass="23510">MSVHKSRRELIGGHLAAMAGLTAYAQCACGEGDVSRSLRLSAEETRECETVPLAFGQKISCRHSDLKDGRLRECRATQNCVSSSAVRVPERYVPPWSYEGSFEDRQSDPRAAWNKLVQTVTFWPEATVKRVDDERLYLRAEVPSFIPGGYDDIEFLMKPDLKLCLASSRSRDTIFVFPFTTPLGDNDSNRKRLEEIRQVLGWPAVTTY</sequence>
<dbReference type="PhylomeDB" id="A0A0G4E9X6"/>
<protein>
    <submittedName>
        <fullName evidence="1">Uncharacterized protein</fullName>
    </submittedName>
</protein>
<organism evidence="1 2">
    <name type="scientific">Vitrella brassicaformis (strain CCMP3155)</name>
    <dbReference type="NCBI Taxonomy" id="1169540"/>
    <lineage>
        <taxon>Eukaryota</taxon>
        <taxon>Sar</taxon>
        <taxon>Alveolata</taxon>
        <taxon>Colpodellida</taxon>
        <taxon>Vitrellaceae</taxon>
        <taxon>Vitrella</taxon>
    </lineage>
</organism>
<accession>A0A0G4E9X6</accession>
<dbReference type="OrthoDB" id="200029at2759"/>
<evidence type="ECO:0000313" key="1">
    <source>
        <dbReference type="EMBL" id="CEL91995.1"/>
    </source>
</evidence>
<dbReference type="PANTHER" id="PTHR34801:SF6">
    <property type="entry name" value="SLL1620 PROTEIN"/>
    <property type="match status" value="1"/>
</dbReference>
<dbReference type="OMA" id="RECRATQ"/>
<gene>
    <name evidence="1" type="ORF">Vbra_6733</name>
</gene>
<dbReference type="PANTHER" id="PTHR34801">
    <property type="entry name" value="EXPRESSED PROTEIN"/>
    <property type="match status" value="1"/>
</dbReference>
<proteinExistence type="predicted"/>
<dbReference type="EMBL" id="CDMY01000040">
    <property type="protein sequence ID" value="CEL91995.1"/>
    <property type="molecule type" value="Genomic_DNA"/>
</dbReference>
<evidence type="ECO:0000313" key="2">
    <source>
        <dbReference type="Proteomes" id="UP000041254"/>
    </source>
</evidence>
<dbReference type="InParanoid" id="A0A0G4E9X6"/>
<keyword evidence="2" id="KW-1185">Reference proteome</keyword>
<dbReference type="VEuPathDB" id="CryptoDB:Vbra_6733"/>